<organism evidence="1">
    <name type="scientific">gut metagenome</name>
    <dbReference type="NCBI Taxonomy" id="749906"/>
    <lineage>
        <taxon>unclassified sequences</taxon>
        <taxon>metagenomes</taxon>
        <taxon>organismal metagenomes</taxon>
    </lineage>
</organism>
<dbReference type="AlphaFoldDB" id="J9CRU5"/>
<comment type="caution">
    <text evidence="1">The sequence shown here is derived from an EMBL/GenBank/DDBJ whole genome shotgun (WGS) entry which is preliminary data.</text>
</comment>
<reference evidence="1" key="1">
    <citation type="journal article" date="2012" name="PLoS ONE">
        <title>Gene sets for utilization of primary and secondary nutrition supplies in the distal gut of endangered iberian lynx.</title>
        <authorList>
            <person name="Alcaide M."/>
            <person name="Messina E."/>
            <person name="Richter M."/>
            <person name="Bargiela R."/>
            <person name="Peplies J."/>
            <person name="Huws S.A."/>
            <person name="Newbold C.J."/>
            <person name="Golyshin P.N."/>
            <person name="Simon M.A."/>
            <person name="Lopez G."/>
            <person name="Yakimov M.M."/>
            <person name="Ferrer M."/>
        </authorList>
    </citation>
    <scope>NUCLEOTIDE SEQUENCE</scope>
</reference>
<evidence type="ECO:0000313" key="1">
    <source>
        <dbReference type="EMBL" id="EJX02916.1"/>
    </source>
</evidence>
<protein>
    <submittedName>
        <fullName evidence="1">Uncharacterized protein</fullName>
    </submittedName>
</protein>
<proteinExistence type="predicted"/>
<sequence>MRRPSPRPCPPAVRCCLQPAVCSSCPGGGFSVCPRSGC</sequence>
<dbReference type="EMBL" id="AMCI01002365">
    <property type="protein sequence ID" value="EJX02916.1"/>
    <property type="molecule type" value="Genomic_DNA"/>
</dbReference>
<name>J9CRU5_9ZZZZ</name>
<accession>J9CRU5</accession>
<gene>
    <name evidence="1" type="ORF">EVA_08979</name>
</gene>